<feature type="domain" description="AAA+ ATPase" evidence="12">
    <location>
        <begin position="163"/>
        <end position="319"/>
    </location>
</feature>
<dbReference type="GO" id="GO:0003677">
    <property type="term" value="F:DNA binding"/>
    <property type="evidence" value="ECO:0007669"/>
    <property type="project" value="UniProtKB-UniRule"/>
</dbReference>
<dbReference type="EMBL" id="CP028374">
    <property type="protein sequence ID" value="AXN02053.1"/>
    <property type="molecule type" value="Genomic_DNA"/>
</dbReference>
<dbReference type="CDD" id="cd18809">
    <property type="entry name" value="SF1_C_RecD"/>
    <property type="match status" value="1"/>
</dbReference>
<dbReference type="GO" id="GO:0008854">
    <property type="term" value="F:exodeoxyribonuclease V activity"/>
    <property type="evidence" value="ECO:0007669"/>
    <property type="project" value="InterPro"/>
</dbReference>
<evidence type="ECO:0000313" key="14">
    <source>
        <dbReference type="Proteomes" id="UP000256856"/>
    </source>
</evidence>
<dbReference type="Pfam" id="PF13538">
    <property type="entry name" value="UvrD_C_2"/>
    <property type="match status" value="1"/>
</dbReference>
<comment type="similarity">
    <text evidence="11">Belongs to the RecD family.</text>
</comment>
<dbReference type="GO" id="GO:0017116">
    <property type="term" value="F:single-stranded DNA helicase activity"/>
    <property type="evidence" value="ECO:0007669"/>
    <property type="project" value="TreeGrafter"/>
</dbReference>
<keyword evidence="5 11" id="KW-0347">Helicase</keyword>
<dbReference type="KEGG" id="ppet:C9I82_075"/>
<feature type="binding site" evidence="11">
    <location>
        <begin position="171"/>
        <end position="178"/>
    </location>
    <ligand>
        <name>ATP</name>
        <dbReference type="ChEBI" id="CHEBI:30616"/>
    </ligand>
</feature>
<dbReference type="InterPro" id="IPR003593">
    <property type="entry name" value="AAA+_ATPase"/>
</dbReference>
<dbReference type="AlphaFoldDB" id="A0A346DZ98"/>
<dbReference type="Gene3D" id="3.40.50.300">
    <property type="entry name" value="P-loop containing nucleotide triphosphate hydrolases"/>
    <property type="match status" value="3"/>
</dbReference>
<comment type="miscellaneous">
    <text evidence="11">In the RecBCD complex, RecB has a slow 3'-5' helicase, an exonuclease activity and loads RecA onto ssDNA, RecD has a fast 5'-3' helicase activity, while RecC stimulates the ATPase and processivity of the RecB helicase and contributes to recognition of the Chi site.</text>
</comment>
<dbReference type="GO" id="GO:0043139">
    <property type="term" value="F:5'-3' DNA helicase activity"/>
    <property type="evidence" value="ECO:0007669"/>
    <property type="project" value="UniProtKB-UniRule"/>
</dbReference>
<dbReference type="InterPro" id="IPR041851">
    <property type="entry name" value="RecD_N_sf"/>
</dbReference>
<evidence type="ECO:0000256" key="11">
    <source>
        <dbReference type="HAMAP-Rule" id="MF_01487"/>
    </source>
</evidence>
<evidence type="ECO:0000256" key="6">
    <source>
        <dbReference type="ARBA" id="ARBA00022839"/>
    </source>
</evidence>
<reference evidence="13 14" key="1">
    <citation type="submission" date="2018-03" db="EMBL/GenBank/DDBJ databases">
        <title>A parallel universe: an anciently diverged bacterial symbiosis in a Hawaiian planthopper (Hemiptera: Cixiidae) reveals rearranged nutritional responsibilities.</title>
        <authorList>
            <person name="Bennett G."/>
            <person name="Mao M."/>
        </authorList>
    </citation>
    <scope>NUCLEOTIDE SEQUENCE [LARGE SCALE GENOMIC DNA]</scope>
    <source>
        <strain evidence="13 14">OLIH</strain>
    </source>
</reference>
<keyword evidence="3 11" id="KW-0227">DNA damage</keyword>
<dbReference type="Proteomes" id="UP000256856">
    <property type="component" value="Chromosome"/>
</dbReference>
<dbReference type="InterPro" id="IPR049550">
    <property type="entry name" value="RecD_N"/>
</dbReference>
<keyword evidence="10 11" id="KW-0413">Isomerase</keyword>
<protein>
    <recommendedName>
        <fullName evidence="11">RecBCD enzyme subunit RecD</fullName>
        <ecNumber evidence="11">5.6.2.3</ecNumber>
    </recommendedName>
    <alternativeName>
        <fullName evidence="11">DNA 5'-3' helicase subunit RecD</fullName>
    </alternativeName>
    <alternativeName>
        <fullName evidence="11">Exonuclease V subunit RecD</fullName>
        <shortName evidence="11">ExoV subunit RecD</shortName>
    </alternativeName>
    <alternativeName>
        <fullName evidence="11">Helicase/nuclease RecBCD subunit RecD</fullName>
    </alternativeName>
</protein>
<dbReference type="InterPro" id="IPR050534">
    <property type="entry name" value="Coronavir_polyprotein_1ab"/>
</dbReference>
<dbReference type="GO" id="GO:0000724">
    <property type="term" value="P:double-strand break repair via homologous recombination"/>
    <property type="evidence" value="ECO:0007669"/>
    <property type="project" value="UniProtKB-UniRule"/>
</dbReference>
<gene>
    <name evidence="11" type="primary">recD</name>
    <name evidence="13" type="ORF">C9I82_075</name>
</gene>
<dbReference type="HAMAP" id="MF_01487">
    <property type="entry name" value="RecD"/>
    <property type="match status" value="1"/>
</dbReference>
<dbReference type="InterPro" id="IPR027417">
    <property type="entry name" value="P-loop_NTPase"/>
</dbReference>
<evidence type="ECO:0000256" key="8">
    <source>
        <dbReference type="ARBA" id="ARBA00023125"/>
    </source>
</evidence>
<comment type="function">
    <text evidence="11">A helicase/nuclease that prepares dsDNA breaks (DSB) for recombinational DNA repair. Binds to DSBs and unwinds DNA via a highly rapid and processive ATP-dependent bidirectional helicase activity. Unwinds dsDNA until it encounters a Chi (crossover hotspot instigator) sequence from the 3' direction. Cuts ssDNA a few nucleotides 3' to the Chi site. The properties and activities of the enzyme are changed at Chi. The Chi-altered holoenzyme produces a long 3'-ssDNA overhang and facilitates RecA-binding to the ssDNA for homologous DNA recombination and repair. Holoenzyme degrades any linearized DNA that is unable to undergo homologous recombination. In the holoenzyme this subunit has ssDNA-dependent ATPase and 5'-3' helicase activity. When added to pre-assembled RecBC greatly stimulates nuclease activity and augments holoenzyme processivity. Negatively regulates the RecA-loading ability of RecBCD.</text>
</comment>
<evidence type="ECO:0000259" key="12">
    <source>
        <dbReference type="SMART" id="SM00382"/>
    </source>
</evidence>
<dbReference type="PANTHER" id="PTHR43788">
    <property type="entry name" value="DNA2/NAM7 HELICASE FAMILY MEMBER"/>
    <property type="match status" value="1"/>
</dbReference>
<keyword evidence="4 11" id="KW-0378">Hydrolase</keyword>
<keyword evidence="6 11" id="KW-0269">Exonuclease</keyword>
<dbReference type="NCBIfam" id="TIGR01447">
    <property type="entry name" value="recD"/>
    <property type="match status" value="1"/>
</dbReference>
<evidence type="ECO:0000256" key="7">
    <source>
        <dbReference type="ARBA" id="ARBA00022840"/>
    </source>
</evidence>
<evidence type="ECO:0000256" key="4">
    <source>
        <dbReference type="ARBA" id="ARBA00022801"/>
    </source>
</evidence>
<accession>A0A346DZ98</accession>
<comment type="catalytic activity">
    <reaction evidence="11">
        <text>ATP + H2O = ADP + phosphate + H(+)</text>
        <dbReference type="Rhea" id="RHEA:13065"/>
        <dbReference type="ChEBI" id="CHEBI:15377"/>
        <dbReference type="ChEBI" id="CHEBI:15378"/>
        <dbReference type="ChEBI" id="CHEBI:30616"/>
        <dbReference type="ChEBI" id="CHEBI:43474"/>
        <dbReference type="ChEBI" id="CHEBI:456216"/>
        <dbReference type="EC" id="5.6.2.3"/>
    </reaction>
</comment>
<dbReference type="Pfam" id="PF13245">
    <property type="entry name" value="AAA_19"/>
    <property type="match status" value="1"/>
</dbReference>
<evidence type="ECO:0000256" key="9">
    <source>
        <dbReference type="ARBA" id="ARBA00023204"/>
    </source>
</evidence>
<dbReference type="GO" id="GO:0009338">
    <property type="term" value="C:exodeoxyribonuclease V complex"/>
    <property type="evidence" value="ECO:0007669"/>
    <property type="project" value="InterPro"/>
</dbReference>
<organism evidence="13 14">
    <name type="scientific">Candidatus Purcelliella pentastirinorum</name>
    <dbReference type="NCBI Taxonomy" id="472834"/>
    <lineage>
        <taxon>Bacteria</taxon>
        <taxon>Pseudomonadati</taxon>
        <taxon>Pseudomonadota</taxon>
        <taxon>Gammaproteobacteria</taxon>
        <taxon>Enterobacterales</taxon>
        <taxon>Enterobacteriaceae</taxon>
        <taxon>Candidatus Purcelliella</taxon>
    </lineage>
</organism>
<keyword evidence="9 11" id="KW-0234">DNA repair</keyword>
<dbReference type="OrthoDB" id="9803432at2"/>
<evidence type="ECO:0000256" key="3">
    <source>
        <dbReference type="ARBA" id="ARBA00022763"/>
    </source>
</evidence>
<dbReference type="RefSeq" id="WP_115955892.1">
    <property type="nucleotide sequence ID" value="NZ_CP028374.1"/>
</dbReference>
<dbReference type="InterPro" id="IPR006344">
    <property type="entry name" value="RecD"/>
</dbReference>
<sequence>MLKNISNIIKLFLKNKIITENNLDFAKILLKKKEKLLILIIATLHAEMKQGSSCLPIENILKKIKKQVPKNKKKKITKINILKSLLKFNMVSIYSENNITPIIIFNNKIYLYKIWKMENKIAKFLNVNKKNNYINYKKLKININNLFNKIDKNLKIAAKLAITKKITFIMGGPGTGKTTLIKKIIILLIYNAKKKINIKLATPTGKSAAKLTEEINKKIINKKITIKNKKYIPKQAYTIHTLIGLDYYKNNIYYKKENKLNIDVLIIDESSMLDMQIISNIISAIPINTQIIFIGDKDQLDPIGIGNILSDIYTLKKNKQNKSYINNKKNFKKNYKFNTLCNNIHILKKNYRFKKNSDIAKMAKAINSNNIIKVKNLLNSNTKNIKLINVNKKNNYLILINKFIKIYKKILNMLQNKKPVINIINYLNKYQLLCALKKGNFGTKKINNDIKSILIEKKLINYKSKMNKWYIGQPIIITKNNYNLKIYNGNIGIILLDKNKKPNIFLKKKQKNIKKIPIEFIKHYKSAWSITVHKAQGSEFEKVSLILPNEHIPILNKKLIYTAITRAKKKIIIYTNKKTLYKSIKYYIKRNTGLTEQINRSYKKEKIIF</sequence>
<keyword evidence="2 11" id="KW-0547">Nucleotide-binding</keyword>
<dbReference type="GO" id="GO:0005524">
    <property type="term" value="F:ATP binding"/>
    <property type="evidence" value="ECO:0007669"/>
    <property type="project" value="UniProtKB-UniRule"/>
</dbReference>
<evidence type="ECO:0000256" key="1">
    <source>
        <dbReference type="ARBA" id="ARBA00022722"/>
    </source>
</evidence>
<keyword evidence="14" id="KW-1185">Reference proteome</keyword>
<dbReference type="CDD" id="cd17933">
    <property type="entry name" value="DEXSc_RecD-like"/>
    <property type="match status" value="1"/>
</dbReference>
<dbReference type="EC" id="5.6.2.3" evidence="11"/>
<keyword evidence="8 11" id="KW-0238">DNA-binding</keyword>
<proteinExistence type="inferred from homology"/>
<evidence type="ECO:0000256" key="10">
    <source>
        <dbReference type="ARBA" id="ARBA00023235"/>
    </source>
</evidence>
<keyword evidence="1 11" id="KW-0540">Nuclease</keyword>
<comment type="subunit">
    <text evidence="11">Heterotrimer of RecB, RecC and RecD. All subunits contribute to DNA-binding.</text>
</comment>
<dbReference type="Gene3D" id="1.10.10.1020">
    <property type="entry name" value="RecBCD complex, subunit RecD, N-terminal domain"/>
    <property type="match status" value="1"/>
</dbReference>
<evidence type="ECO:0000256" key="5">
    <source>
        <dbReference type="ARBA" id="ARBA00022806"/>
    </source>
</evidence>
<evidence type="ECO:0000256" key="2">
    <source>
        <dbReference type="ARBA" id="ARBA00022741"/>
    </source>
</evidence>
<dbReference type="SUPFAM" id="SSF52540">
    <property type="entry name" value="P-loop containing nucleoside triphosphate hydrolases"/>
    <property type="match status" value="2"/>
</dbReference>
<dbReference type="InterPro" id="IPR027785">
    <property type="entry name" value="UvrD-like_helicase_C"/>
</dbReference>
<name>A0A346DZ98_9ENTR</name>
<dbReference type="GO" id="GO:0016887">
    <property type="term" value="F:ATP hydrolysis activity"/>
    <property type="evidence" value="ECO:0007669"/>
    <property type="project" value="RHEA"/>
</dbReference>
<dbReference type="SMART" id="SM00382">
    <property type="entry name" value="AAA"/>
    <property type="match status" value="1"/>
</dbReference>
<keyword evidence="7 11" id="KW-0067">ATP-binding</keyword>
<dbReference type="Pfam" id="PF21185">
    <property type="entry name" value="RecD_N"/>
    <property type="match status" value="1"/>
</dbReference>
<evidence type="ECO:0000313" key="13">
    <source>
        <dbReference type="EMBL" id="AXN02053.1"/>
    </source>
</evidence>
<dbReference type="PANTHER" id="PTHR43788:SF6">
    <property type="entry name" value="DNA HELICASE B"/>
    <property type="match status" value="1"/>
</dbReference>